<evidence type="ECO:0000313" key="4">
    <source>
        <dbReference type="Proteomes" id="UP000305064"/>
    </source>
</evidence>
<dbReference type="EMBL" id="QZBJ01000019">
    <property type="protein sequence ID" value="THY75806.1"/>
    <property type="molecule type" value="Genomic_DNA"/>
</dbReference>
<organism evidence="3 4">
    <name type="scientific">Aureobasidium pullulans</name>
    <name type="common">Black yeast</name>
    <name type="synonym">Pullularia pullulans</name>
    <dbReference type="NCBI Taxonomy" id="5580"/>
    <lineage>
        <taxon>Eukaryota</taxon>
        <taxon>Fungi</taxon>
        <taxon>Dikarya</taxon>
        <taxon>Ascomycota</taxon>
        <taxon>Pezizomycotina</taxon>
        <taxon>Dothideomycetes</taxon>
        <taxon>Dothideomycetidae</taxon>
        <taxon>Dothideales</taxon>
        <taxon>Saccotheciaceae</taxon>
        <taxon>Aureobasidium</taxon>
    </lineage>
</organism>
<dbReference type="Pfam" id="PF03109">
    <property type="entry name" value="ABC1"/>
    <property type="match status" value="1"/>
</dbReference>
<dbReference type="Proteomes" id="UP000305064">
    <property type="component" value="Unassembled WGS sequence"/>
</dbReference>
<comment type="caution">
    <text evidence="3">The sequence shown here is derived from an EMBL/GenBank/DDBJ whole genome shotgun (WGS) entry which is preliminary data.</text>
</comment>
<dbReference type="InterPro" id="IPR045307">
    <property type="entry name" value="ADCK1_dom"/>
</dbReference>
<gene>
    <name evidence="3" type="ORF">D6C94_03643</name>
</gene>
<dbReference type="InterPro" id="IPR051130">
    <property type="entry name" value="Mito_struct-func_regulator"/>
</dbReference>
<feature type="domain" description="ABC1 atypical kinase-like" evidence="2">
    <location>
        <begin position="172"/>
        <end position="423"/>
    </location>
</feature>
<dbReference type="PANTHER" id="PTHR43173:SF19">
    <property type="entry name" value="AARF DOMAIN-CONTAINING PROTEIN KINASE 1"/>
    <property type="match status" value="1"/>
</dbReference>
<sequence>MSVFLEVQFYTPESGSRLRLNLSIPNDDAVAPRRQKICDILNKRAYATGAAPTKAKRSRTRLYVVGGIVVAAAGAVAVSDDARYIWIAAQRTGRVVSTLALNINDYRRTLNQYEALPEPDYQALLKACHQRCAERTLVVLQKNGSIFVKLGQHLSSMNYLLPSEWCDTFIPLQDQCPVSSMESVETMVLKDTGNTLSYYFSEFETNPIGAASLAQVHRATLRETGERVAVKVQHPALDEWATLDLALTRFTFRTLKRFFPEYDLTWLSDEMDQSLPKELDFALEGSNAELARKYFADVAYLPVVIPRVHWAQRRILVMDFVTGRRPDDLAYLDANNIDRDEVSAALARIFNEMIFGKDAPLHCDPHGGNIAIRLNNSKRAPNNFDVILYDHGLYRVPDNALRRSYAKLWLAVLDADEPRMRQYAKEVAGINDEQFPLFASAITGRDYRVVTKSVATSRTDEEKEAISDALGDGMLEQLVQLLGQVPRVILLILKTNDLTRSLDENLHTRQGPVRTFMILARYAARAVYEEKMEILAAAGFGPRRLWRRFAAWADFARIEFKLSAFETWLNIKRLLGMQPTVI</sequence>
<dbReference type="InterPro" id="IPR011009">
    <property type="entry name" value="Kinase-like_dom_sf"/>
</dbReference>
<dbReference type="PANTHER" id="PTHR43173">
    <property type="entry name" value="ABC1 FAMILY PROTEIN"/>
    <property type="match status" value="1"/>
</dbReference>
<protein>
    <submittedName>
        <fullName evidence="3">ABC1-domain-containing protein</fullName>
    </submittedName>
</protein>
<accession>A0AB38M1V8</accession>
<dbReference type="AlphaFoldDB" id="A0AB38M1V8"/>
<evidence type="ECO:0000313" key="3">
    <source>
        <dbReference type="EMBL" id="THY75806.1"/>
    </source>
</evidence>
<dbReference type="SUPFAM" id="SSF56112">
    <property type="entry name" value="Protein kinase-like (PK-like)"/>
    <property type="match status" value="1"/>
</dbReference>
<proteinExistence type="inferred from homology"/>
<dbReference type="GO" id="GO:0005743">
    <property type="term" value="C:mitochondrial inner membrane"/>
    <property type="evidence" value="ECO:0007669"/>
    <property type="project" value="TreeGrafter"/>
</dbReference>
<evidence type="ECO:0000259" key="2">
    <source>
        <dbReference type="Pfam" id="PF03109"/>
    </source>
</evidence>
<dbReference type="InterPro" id="IPR004147">
    <property type="entry name" value="ABC1_dom"/>
</dbReference>
<name>A0AB38M1V8_AURPU</name>
<comment type="similarity">
    <text evidence="1">Belongs to the protein kinase superfamily. ADCK protein kinase family.</text>
</comment>
<dbReference type="CDD" id="cd13969">
    <property type="entry name" value="ADCK1-like"/>
    <property type="match status" value="1"/>
</dbReference>
<evidence type="ECO:0000256" key="1">
    <source>
        <dbReference type="ARBA" id="ARBA00009670"/>
    </source>
</evidence>
<dbReference type="GO" id="GO:0055088">
    <property type="term" value="P:lipid homeostasis"/>
    <property type="evidence" value="ECO:0007669"/>
    <property type="project" value="TreeGrafter"/>
</dbReference>
<dbReference type="GO" id="GO:0007005">
    <property type="term" value="P:mitochondrion organization"/>
    <property type="evidence" value="ECO:0007669"/>
    <property type="project" value="TreeGrafter"/>
</dbReference>
<reference evidence="3 4" key="1">
    <citation type="submission" date="2018-10" db="EMBL/GenBank/DDBJ databases">
        <title>Fifty Aureobasidium pullulans genomes reveal a recombining polyextremotolerant generalist.</title>
        <authorList>
            <person name="Gostincar C."/>
            <person name="Turk M."/>
            <person name="Zajc J."/>
            <person name="Gunde-Cimerman N."/>
        </authorList>
    </citation>
    <scope>NUCLEOTIDE SEQUENCE [LARGE SCALE GENOMIC DNA]</scope>
    <source>
        <strain evidence="3 4">EXF-4256</strain>
    </source>
</reference>